<sequence length="369" mass="39598">MFARTLWVSFTQAVRSAVVLFLPIAFITLIAWAIAGSSNGDSSDPVRASVWIWLAAHHIPFSLSFSNSGPYGLLSYLPIGALVFPFFTIRNGFARTIERLDGDTYLVKNARFLFALGYGLISTGLAFGSASTSVTPIWYFAPIFSIPFAFLTCLTVGRRMILTQALNLATRIFALMLGVSSIGLAGAIFLHIQTIENLTRVLQPGIFGGILLLLLNVLYLPNAAIATMSYFSGVGFSMGDATIISPLSFQLPGIPGLPILGALPATTQHFALLGAVIFILAGVVLTSWANSLSSRVLWQGYFLAIVCTALMGFLASGQLIIDSLGTVGVSLWKFPLAISVELLIGILGALIIPKITLPRRSIMTRDSRD</sequence>
<feature type="transmembrane region" description="Helical" evidence="1">
    <location>
        <begin position="12"/>
        <end position="34"/>
    </location>
</feature>
<accession>A0A6J7XQ66</accession>
<name>A0A6J7XQ66_9ZZZZ</name>
<evidence type="ECO:0000256" key="1">
    <source>
        <dbReference type="SAM" id="Phobius"/>
    </source>
</evidence>
<feature type="transmembrane region" description="Helical" evidence="1">
    <location>
        <begin position="201"/>
        <end position="221"/>
    </location>
</feature>
<feature type="transmembrane region" description="Helical" evidence="1">
    <location>
        <begin position="228"/>
        <end position="249"/>
    </location>
</feature>
<protein>
    <submittedName>
        <fullName evidence="2">Unannotated protein</fullName>
    </submittedName>
</protein>
<gene>
    <name evidence="2" type="ORF">UFOPK3554_00320</name>
</gene>
<feature type="transmembrane region" description="Helical" evidence="1">
    <location>
        <begin position="301"/>
        <end position="321"/>
    </location>
</feature>
<dbReference type="EMBL" id="CAFBSG010000004">
    <property type="protein sequence ID" value="CAB5239524.1"/>
    <property type="molecule type" value="Genomic_DNA"/>
</dbReference>
<keyword evidence="1" id="KW-1133">Transmembrane helix</keyword>
<feature type="transmembrane region" description="Helical" evidence="1">
    <location>
        <begin position="333"/>
        <end position="353"/>
    </location>
</feature>
<dbReference type="Pfam" id="PF19877">
    <property type="entry name" value="DUF6350"/>
    <property type="match status" value="1"/>
</dbReference>
<dbReference type="InterPro" id="IPR045931">
    <property type="entry name" value="DUF6350"/>
</dbReference>
<reference evidence="2" key="1">
    <citation type="submission" date="2020-05" db="EMBL/GenBank/DDBJ databases">
        <authorList>
            <person name="Chiriac C."/>
            <person name="Salcher M."/>
            <person name="Ghai R."/>
            <person name="Kavagutti S V."/>
        </authorList>
    </citation>
    <scope>NUCLEOTIDE SEQUENCE</scope>
</reference>
<evidence type="ECO:0000313" key="2">
    <source>
        <dbReference type="EMBL" id="CAB5239524.1"/>
    </source>
</evidence>
<dbReference type="AlphaFoldDB" id="A0A6J7XQ66"/>
<organism evidence="2">
    <name type="scientific">freshwater metagenome</name>
    <dbReference type="NCBI Taxonomy" id="449393"/>
    <lineage>
        <taxon>unclassified sequences</taxon>
        <taxon>metagenomes</taxon>
        <taxon>ecological metagenomes</taxon>
    </lineage>
</organism>
<feature type="transmembrane region" description="Helical" evidence="1">
    <location>
        <begin position="168"/>
        <end position="189"/>
    </location>
</feature>
<keyword evidence="1" id="KW-0812">Transmembrane</keyword>
<proteinExistence type="predicted"/>
<feature type="transmembrane region" description="Helical" evidence="1">
    <location>
        <begin position="137"/>
        <end position="156"/>
    </location>
</feature>
<feature type="transmembrane region" description="Helical" evidence="1">
    <location>
        <begin position="269"/>
        <end position="289"/>
    </location>
</feature>
<feature type="transmembrane region" description="Helical" evidence="1">
    <location>
        <begin position="110"/>
        <end position="131"/>
    </location>
</feature>
<keyword evidence="1" id="KW-0472">Membrane</keyword>
<feature type="transmembrane region" description="Helical" evidence="1">
    <location>
        <begin position="71"/>
        <end position="89"/>
    </location>
</feature>